<dbReference type="AlphaFoldDB" id="A0A0D2HM37"/>
<dbReference type="PATRIC" id="fig|1429043.3.peg.4759"/>
<evidence type="ECO:0000256" key="7">
    <source>
        <dbReference type="SAM" id="MobiDB-lite"/>
    </source>
</evidence>
<feature type="region of interest" description="Disordered" evidence="7">
    <location>
        <begin position="1"/>
        <end position="21"/>
    </location>
</feature>
<evidence type="ECO:0000313" key="9">
    <source>
        <dbReference type="EMBL" id="KIX11683.1"/>
    </source>
</evidence>
<evidence type="ECO:0000256" key="4">
    <source>
        <dbReference type="ARBA" id="ARBA00023150"/>
    </source>
</evidence>
<reference evidence="9 10" key="1">
    <citation type="submission" date="2013-11" db="EMBL/GenBank/DDBJ databases">
        <title>Metagenomic analysis of a methanogenic consortium involved in long chain n-alkane degradation.</title>
        <authorList>
            <person name="Davidova I.A."/>
            <person name="Callaghan A.V."/>
            <person name="Wawrik B."/>
            <person name="Pruitt S."/>
            <person name="Marks C."/>
            <person name="Duncan K.E."/>
            <person name="Suflita J.M."/>
        </authorList>
    </citation>
    <scope>NUCLEOTIDE SEQUENCE [LARGE SCALE GENOMIC DNA]</scope>
    <source>
        <strain evidence="9 10">SPR</strain>
    </source>
</reference>
<name>A0A0D2HM37_9BACT</name>
<sequence length="164" mass="17217">MKHQAAILTVSDKASQGRRRDVAGPALKKTLSQAGIEVIATDIVADETEQISRALLDYAQRGDLSLVLTTGGTGLSPRDVTPEATSQVLERPVPGMAEAMRQAGMAHTPHAMLSRGLAGIIGQTLVVNLPGSPKGAQENLNAILPALPHALDKLKGDTRDCARQ</sequence>
<dbReference type="InParanoid" id="A0A0D2HM37"/>
<dbReference type="OrthoDB" id="9784492at2"/>
<comment type="caution">
    <text evidence="9">The sequence shown here is derived from an EMBL/GenBank/DDBJ whole genome shotgun (WGS) entry which is preliminary data.</text>
</comment>
<evidence type="ECO:0000256" key="5">
    <source>
        <dbReference type="ARBA" id="ARBA00051131"/>
    </source>
</evidence>
<protein>
    <recommendedName>
        <fullName evidence="3">Molybdopterin adenylyltransferase</fullName>
        <ecNumber evidence="2">2.7.7.75</ecNumber>
    </recommendedName>
</protein>
<comment type="function">
    <text evidence="6">Catalyzes the adenylation of molybdopterin as part of the biosynthesis of the molybdenum-cofactor.</text>
</comment>
<proteinExistence type="predicted"/>
<dbReference type="SUPFAM" id="SSF53218">
    <property type="entry name" value="Molybdenum cofactor biosynthesis proteins"/>
    <property type="match status" value="1"/>
</dbReference>
<dbReference type="CDD" id="cd00886">
    <property type="entry name" value="MogA_MoaB"/>
    <property type="match status" value="1"/>
</dbReference>
<dbReference type="GO" id="GO:0006777">
    <property type="term" value="P:Mo-molybdopterin cofactor biosynthetic process"/>
    <property type="evidence" value="ECO:0007669"/>
    <property type="project" value="UniProtKB-KW"/>
</dbReference>
<keyword evidence="10" id="KW-1185">Reference proteome</keyword>
<dbReference type="InterPro" id="IPR036425">
    <property type="entry name" value="MoaB/Mog-like_dom_sf"/>
</dbReference>
<dbReference type="SMART" id="SM00852">
    <property type="entry name" value="MoCF_biosynth"/>
    <property type="match status" value="1"/>
</dbReference>
<comment type="pathway">
    <text evidence="1">Cofactor biosynthesis; molybdopterin biosynthesis.</text>
</comment>
<dbReference type="NCBIfam" id="TIGR00177">
    <property type="entry name" value="molyb_syn"/>
    <property type="match status" value="1"/>
</dbReference>
<evidence type="ECO:0000256" key="3">
    <source>
        <dbReference type="ARBA" id="ARBA00013491"/>
    </source>
</evidence>
<dbReference type="Pfam" id="PF00994">
    <property type="entry name" value="MoCF_biosynth"/>
    <property type="match status" value="1"/>
</dbReference>
<evidence type="ECO:0000259" key="8">
    <source>
        <dbReference type="SMART" id="SM00852"/>
    </source>
</evidence>
<feature type="domain" description="MoaB/Mog" evidence="8">
    <location>
        <begin position="6"/>
        <end position="150"/>
    </location>
</feature>
<dbReference type="GO" id="GO:0061598">
    <property type="term" value="F:molybdopterin adenylyltransferase activity"/>
    <property type="evidence" value="ECO:0007669"/>
    <property type="project" value="UniProtKB-EC"/>
</dbReference>
<dbReference type="InterPro" id="IPR051920">
    <property type="entry name" value="MPT_Adenylyltrnsfr/MoaC-Rel"/>
</dbReference>
<comment type="catalytic activity">
    <reaction evidence="5">
        <text>molybdopterin + ATP + H(+) = adenylyl-molybdopterin + diphosphate</text>
        <dbReference type="Rhea" id="RHEA:31331"/>
        <dbReference type="ChEBI" id="CHEBI:15378"/>
        <dbReference type="ChEBI" id="CHEBI:30616"/>
        <dbReference type="ChEBI" id="CHEBI:33019"/>
        <dbReference type="ChEBI" id="CHEBI:58698"/>
        <dbReference type="ChEBI" id="CHEBI:62727"/>
        <dbReference type="EC" id="2.7.7.75"/>
    </reaction>
</comment>
<organism evidence="9 10">
    <name type="scientific">Dethiosulfatarculus sandiegensis</name>
    <dbReference type="NCBI Taxonomy" id="1429043"/>
    <lineage>
        <taxon>Bacteria</taxon>
        <taxon>Pseudomonadati</taxon>
        <taxon>Thermodesulfobacteriota</taxon>
        <taxon>Desulfarculia</taxon>
        <taxon>Desulfarculales</taxon>
        <taxon>Desulfarculaceae</taxon>
        <taxon>Dethiosulfatarculus</taxon>
    </lineage>
</organism>
<dbReference type="PANTHER" id="PTHR43764">
    <property type="entry name" value="MOLYBDENUM COFACTOR BIOSYNTHESIS"/>
    <property type="match status" value="1"/>
</dbReference>
<dbReference type="PROSITE" id="PS01078">
    <property type="entry name" value="MOCF_BIOSYNTHESIS_1"/>
    <property type="match status" value="1"/>
</dbReference>
<dbReference type="EC" id="2.7.7.75" evidence="2"/>
<dbReference type="InterPro" id="IPR008284">
    <property type="entry name" value="MoCF_biosynth_CS"/>
</dbReference>
<evidence type="ECO:0000256" key="6">
    <source>
        <dbReference type="ARBA" id="ARBA00058212"/>
    </source>
</evidence>
<dbReference type="Gene3D" id="3.40.980.10">
    <property type="entry name" value="MoaB/Mog-like domain"/>
    <property type="match status" value="1"/>
</dbReference>
<dbReference type="FunCoup" id="A0A0D2HM37">
    <property type="interactions" value="205"/>
</dbReference>
<keyword evidence="4" id="KW-0501">Molybdenum cofactor biosynthesis</keyword>
<dbReference type="Proteomes" id="UP000032233">
    <property type="component" value="Unassembled WGS sequence"/>
</dbReference>
<accession>A0A0D2HM37</accession>
<dbReference type="STRING" id="1429043.X474_22460"/>
<dbReference type="EMBL" id="AZAC01000045">
    <property type="protein sequence ID" value="KIX11683.1"/>
    <property type="molecule type" value="Genomic_DNA"/>
</dbReference>
<dbReference type="UniPathway" id="UPA00344"/>
<dbReference type="PANTHER" id="PTHR43764:SF1">
    <property type="entry name" value="MOLYBDOPTERIN MOLYBDOTRANSFERASE"/>
    <property type="match status" value="1"/>
</dbReference>
<evidence type="ECO:0000313" key="10">
    <source>
        <dbReference type="Proteomes" id="UP000032233"/>
    </source>
</evidence>
<gene>
    <name evidence="9" type="ORF">X474_22460</name>
</gene>
<evidence type="ECO:0000256" key="2">
    <source>
        <dbReference type="ARBA" id="ARBA00012509"/>
    </source>
</evidence>
<dbReference type="InterPro" id="IPR001453">
    <property type="entry name" value="MoaB/Mog_dom"/>
</dbReference>
<evidence type="ECO:0000256" key="1">
    <source>
        <dbReference type="ARBA" id="ARBA00005046"/>
    </source>
</evidence>